<reference evidence="3" key="1">
    <citation type="submission" date="2017-01" db="EMBL/GenBank/DDBJ databases">
        <authorList>
            <person name="Varghese N."/>
            <person name="Submissions S."/>
        </authorList>
    </citation>
    <scope>NUCLEOTIDE SEQUENCE [LARGE SCALE GENOMIC DNA]</scope>
    <source>
        <strain evidence="3">CGMCC 1.7737</strain>
    </source>
</reference>
<keyword evidence="1" id="KW-1133">Transmembrane helix</keyword>
<organism evidence="2 3">
    <name type="scientific">Haladaptatus litoreus</name>
    <dbReference type="NCBI Taxonomy" id="553468"/>
    <lineage>
        <taxon>Archaea</taxon>
        <taxon>Methanobacteriati</taxon>
        <taxon>Methanobacteriota</taxon>
        <taxon>Stenosarchaea group</taxon>
        <taxon>Halobacteria</taxon>
        <taxon>Halobacteriales</taxon>
        <taxon>Haladaptataceae</taxon>
        <taxon>Haladaptatus</taxon>
    </lineage>
</organism>
<protein>
    <submittedName>
        <fullName evidence="2">Uncharacterized protein</fullName>
    </submittedName>
</protein>
<dbReference type="AlphaFoldDB" id="A0A1N6V8U6"/>
<proteinExistence type="predicted"/>
<keyword evidence="3" id="KW-1185">Reference proteome</keyword>
<evidence type="ECO:0000313" key="2">
    <source>
        <dbReference type="EMBL" id="SIQ74262.1"/>
    </source>
</evidence>
<name>A0A1N6V8U6_9EURY</name>
<feature type="transmembrane region" description="Helical" evidence="1">
    <location>
        <begin position="6"/>
        <end position="25"/>
    </location>
</feature>
<sequence>MSAPDIQSAIVAVAGIVLLFLVAEVSKLYL</sequence>
<evidence type="ECO:0000256" key="1">
    <source>
        <dbReference type="SAM" id="Phobius"/>
    </source>
</evidence>
<dbReference type="Proteomes" id="UP000186914">
    <property type="component" value="Unassembled WGS sequence"/>
</dbReference>
<dbReference type="EMBL" id="FTNO01000001">
    <property type="protein sequence ID" value="SIQ74262.1"/>
    <property type="molecule type" value="Genomic_DNA"/>
</dbReference>
<evidence type="ECO:0000313" key="3">
    <source>
        <dbReference type="Proteomes" id="UP000186914"/>
    </source>
</evidence>
<keyword evidence="1" id="KW-0812">Transmembrane</keyword>
<accession>A0A1N6V8U6</accession>
<gene>
    <name evidence="2" type="ORF">SAMN05421858_0258</name>
</gene>
<keyword evidence="1" id="KW-0472">Membrane</keyword>